<dbReference type="EMBL" id="LJCR01000622">
    <property type="protein sequence ID" value="KPV52211.1"/>
    <property type="molecule type" value="Genomic_DNA"/>
</dbReference>
<protein>
    <recommendedName>
        <fullName evidence="2">NAD-dependent epimerase/dehydratase domain-containing protein</fullName>
    </recommendedName>
</protein>
<evidence type="ECO:0000259" key="2">
    <source>
        <dbReference type="Pfam" id="PF01370"/>
    </source>
</evidence>
<organism evidence="3 4">
    <name type="scientific">Kouleothrix aurantiaca</name>
    <dbReference type="NCBI Taxonomy" id="186479"/>
    <lineage>
        <taxon>Bacteria</taxon>
        <taxon>Bacillati</taxon>
        <taxon>Chloroflexota</taxon>
        <taxon>Chloroflexia</taxon>
        <taxon>Chloroflexales</taxon>
        <taxon>Roseiflexineae</taxon>
        <taxon>Roseiflexaceae</taxon>
        <taxon>Kouleothrix</taxon>
    </lineage>
</organism>
<reference evidence="3 4" key="1">
    <citation type="submission" date="2015-09" db="EMBL/GenBank/DDBJ databases">
        <title>Draft genome sequence of Kouleothrix aurantiaca JCM 19913.</title>
        <authorList>
            <person name="Hemp J."/>
        </authorList>
    </citation>
    <scope>NUCLEOTIDE SEQUENCE [LARGE SCALE GENOMIC DNA]</scope>
    <source>
        <strain evidence="3 4">COM-B</strain>
    </source>
</reference>
<dbReference type="AlphaFoldDB" id="A0A0P9DG22"/>
<name>A0A0P9DG22_9CHLR</name>
<evidence type="ECO:0000313" key="3">
    <source>
        <dbReference type="EMBL" id="KPV52211.1"/>
    </source>
</evidence>
<dbReference type="SUPFAM" id="SSF51735">
    <property type="entry name" value="NAD(P)-binding Rossmann-fold domains"/>
    <property type="match status" value="1"/>
</dbReference>
<keyword evidence="4" id="KW-1185">Reference proteome</keyword>
<dbReference type="InterPro" id="IPR036291">
    <property type="entry name" value="NAD(P)-bd_dom_sf"/>
</dbReference>
<dbReference type="Gene3D" id="3.40.50.720">
    <property type="entry name" value="NAD(P)-binding Rossmann-like Domain"/>
    <property type="match status" value="1"/>
</dbReference>
<dbReference type="Proteomes" id="UP000050509">
    <property type="component" value="Unassembled WGS sequence"/>
</dbReference>
<sequence>MQLPPAPRTVLITGAYGLIGNLVYAHLAAQPDRYTAYGMVRRNEASARVEPLELHVIPDERLHYADLTDFAAVQRAVAGMDTVVHMAADPDGRAGWESVLNSNIIGNQHLFEACRLAGVRRVVFASTNQVVFGYRTDEPYRSLLDGQFTPIQHTQPTRPLNYYACSKVFGEALAHMYAFTHGMSCLCLRIGWVTADDRPANAQAGPIWCSQRDIVQIVERCINAPASLRFDIFFGHSNNHPNLVDIQHAREVLGYAPQD</sequence>
<comment type="caution">
    <text evidence="3">The sequence shown here is derived from an EMBL/GenBank/DDBJ whole genome shotgun (WGS) entry which is preliminary data.</text>
</comment>
<proteinExistence type="inferred from homology"/>
<gene>
    <name evidence="3" type="ORF">SE17_16850</name>
</gene>
<feature type="domain" description="NAD-dependent epimerase/dehydratase" evidence="2">
    <location>
        <begin position="10"/>
        <end position="192"/>
    </location>
</feature>
<dbReference type="Pfam" id="PF01370">
    <property type="entry name" value="Epimerase"/>
    <property type="match status" value="1"/>
</dbReference>
<dbReference type="InterPro" id="IPR001509">
    <property type="entry name" value="Epimerase_deHydtase"/>
</dbReference>
<comment type="similarity">
    <text evidence="1">Belongs to the NAD(P)-dependent epimerase/dehydratase family.</text>
</comment>
<accession>A0A0P9DG22</accession>
<dbReference type="PANTHER" id="PTHR43000">
    <property type="entry name" value="DTDP-D-GLUCOSE 4,6-DEHYDRATASE-RELATED"/>
    <property type="match status" value="1"/>
</dbReference>
<evidence type="ECO:0000313" key="4">
    <source>
        <dbReference type="Proteomes" id="UP000050509"/>
    </source>
</evidence>
<evidence type="ECO:0000256" key="1">
    <source>
        <dbReference type="ARBA" id="ARBA00007637"/>
    </source>
</evidence>